<evidence type="ECO:0000256" key="6">
    <source>
        <dbReference type="ARBA" id="ARBA00023295"/>
    </source>
</evidence>
<dbReference type="InterPro" id="IPR002772">
    <property type="entry name" value="Glyco_hydro_3_C"/>
</dbReference>
<evidence type="ECO:0000256" key="5">
    <source>
        <dbReference type="ARBA" id="ARBA00022801"/>
    </source>
</evidence>
<dbReference type="PANTHER" id="PTHR30620">
    <property type="entry name" value="PERIPLASMIC BETA-GLUCOSIDASE-RELATED"/>
    <property type="match status" value="1"/>
</dbReference>
<dbReference type="SUPFAM" id="SSF52279">
    <property type="entry name" value="Beta-D-glucan exohydrolase, C-terminal domain"/>
    <property type="match status" value="1"/>
</dbReference>
<dbReference type="InterPro" id="IPR051915">
    <property type="entry name" value="Cellulose_Degrad_GH3"/>
</dbReference>
<evidence type="ECO:0000313" key="9">
    <source>
        <dbReference type="EMBL" id="ROP84333.1"/>
    </source>
</evidence>
<dbReference type="GO" id="GO:0009251">
    <property type="term" value="P:glucan catabolic process"/>
    <property type="evidence" value="ECO:0007669"/>
    <property type="project" value="TreeGrafter"/>
</dbReference>
<evidence type="ECO:0000313" key="10">
    <source>
        <dbReference type="Proteomes" id="UP000278222"/>
    </source>
</evidence>
<feature type="chain" id="PRO_5018196565" description="beta-glucosidase" evidence="7">
    <location>
        <begin position="20"/>
        <end position="736"/>
    </location>
</feature>
<dbReference type="InterPro" id="IPR026891">
    <property type="entry name" value="Fn3-like"/>
</dbReference>
<feature type="domain" description="Fibronectin type III-like" evidence="8">
    <location>
        <begin position="655"/>
        <end position="724"/>
    </location>
</feature>
<dbReference type="Proteomes" id="UP000278222">
    <property type="component" value="Unassembled WGS sequence"/>
</dbReference>
<dbReference type="GO" id="GO:0008422">
    <property type="term" value="F:beta-glucosidase activity"/>
    <property type="evidence" value="ECO:0007669"/>
    <property type="project" value="UniProtKB-EC"/>
</dbReference>
<comment type="caution">
    <text evidence="9">The sequence shown here is derived from an EMBL/GenBank/DDBJ whole genome shotgun (WGS) entry which is preliminary data.</text>
</comment>
<dbReference type="InterPro" id="IPR017853">
    <property type="entry name" value="GH"/>
</dbReference>
<dbReference type="OrthoDB" id="9781691at2"/>
<evidence type="ECO:0000256" key="4">
    <source>
        <dbReference type="ARBA" id="ARBA00022729"/>
    </source>
</evidence>
<feature type="signal peptide" evidence="7">
    <location>
        <begin position="1"/>
        <end position="19"/>
    </location>
</feature>
<dbReference type="Gene3D" id="3.20.20.300">
    <property type="entry name" value="Glycoside hydrolase, family 3, N-terminal domain"/>
    <property type="match status" value="1"/>
</dbReference>
<protein>
    <recommendedName>
        <fullName evidence="3">beta-glucosidase</fullName>
        <ecNumber evidence="3">3.2.1.21</ecNumber>
    </recommendedName>
</protein>
<dbReference type="Pfam" id="PF00933">
    <property type="entry name" value="Glyco_hydro_3"/>
    <property type="match status" value="1"/>
</dbReference>
<evidence type="ECO:0000256" key="7">
    <source>
        <dbReference type="SAM" id="SignalP"/>
    </source>
</evidence>
<keyword evidence="6" id="KW-0326">Glycosidase</keyword>
<dbReference type="PRINTS" id="PR00133">
    <property type="entry name" value="GLHYDRLASE3"/>
</dbReference>
<organism evidence="9 10">
    <name type="scientific">Stella humosa</name>
    <dbReference type="NCBI Taxonomy" id="94"/>
    <lineage>
        <taxon>Bacteria</taxon>
        <taxon>Pseudomonadati</taxon>
        <taxon>Pseudomonadota</taxon>
        <taxon>Alphaproteobacteria</taxon>
        <taxon>Rhodospirillales</taxon>
        <taxon>Stellaceae</taxon>
        <taxon>Stella</taxon>
    </lineage>
</organism>
<dbReference type="SUPFAM" id="SSF51445">
    <property type="entry name" value="(Trans)glycosidases"/>
    <property type="match status" value="1"/>
</dbReference>
<comment type="catalytic activity">
    <reaction evidence="1">
        <text>Hydrolysis of terminal, non-reducing beta-D-glucosyl residues with release of beta-D-glucose.</text>
        <dbReference type="EC" id="3.2.1.21"/>
    </reaction>
</comment>
<dbReference type="Pfam" id="PF01915">
    <property type="entry name" value="Glyco_hydro_3_C"/>
    <property type="match status" value="1"/>
</dbReference>
<dbReference type="PANTHER" id="PTHR30620:SF16">
    <property type="entry name" value="LYSOSOMAL BETA GLUCOSIDASE"/>
    <property type="match status" value="1"/>
</dbReference>
<sequence length="736" mass="79034">MKRAAILLALLCLAAPARANEAISARVEALLGRMTIEEKAGQLNLETADWSQARDLYLSDAAEARLRAGRIGGFFNMHERALARRIQEIAVHGSRLGIPVLLGYDVVHGYRTIFPMPLAQAASFDLARIERSERIAASEAIGDGVNITFSPMLDTSRDPRWGRTAESAGESPWWSAQVAVARLRGFQGERLAATDSLAACPKHLGANGATRAGLDYTGAEIGERELREVHLPPFRAVVATAPCFMAAFNTYDQVPAAASPFLLRRILRDEWRSGAVVMSDFGALLELERHGVASDDAMAARLAIAGGLQLDMASAVYRDQLPALVRAGRVPEAAVDEAVRHVLRLKEQMGLLDDPFARFTASEGMASPEALGHREEALAFAERSLVLLQNRGDRLPLRTDVRRVAVIGPHADAPQEMLGSWVGRGAYSRPVSLAAGLRQVLDPGAEVVAVPVGDFAGATPAEQADALAAARAADSVVLALGEPASMSGEASSRTEIDLPGAQNDLAEAVLAVGRPTVAVLFAGRPLAIERLSQRADAILLAWFPGTMGGTAVARMLFGLAEPVGRMPMTTPRAVGQIPLHHERLPSGRPAVKWPDVYSANYVDRPTTPLYPFGHGLAYTRFAFQPPVLDRTTIGNGETVNVSVTVRNVGPRAGTAMVQLYLRNRVAPISRPVQMFRDFERVTLAPEETATVTFQVKAEDFAYWQAGDRFAAPAGPIDVMTGPSAGEVQTVRLEYAP</sequence>
<proteinExistence type="inferred from homology"/>
<accession>A0A3N1KR67</accession>
<evidence type="ECO:0000256" key="3">
    <source>
        <dbReference type="ARBA" id="ARBA00012744"/>
    </source>
</evidence>
<comment type="similarity">
    <text evidence="2">Belongs to the glycosyl hydrolase 3 family.</text>
</comment>
<name>A0A3N1KR67_9PROT</name>
<dbReference type="EMBL" id="RJKX01000015">
    <property type="protein sequence ID" value="ROP84333.1"/>
    <property type="molecule type" value="Genomic_DNA"/>
</dbReference>
<dbReference type="EC" id="3.2.1.21" evidence="3"/>
<keyword evidence="10" id="KW-1185">Reference proteome</keyword>
<dbReference type="Pfam" id="PF14310">
    <property type="entry name" value="Fn3-like"/>
    <property type="match status" value="1"/>
</dbReference>
<evidence type="ECO:0000256" key="1">
    <source>
        <dbReference type="ARBA" id="ARBA00000448"/>
    </source>
</evidence>
<dbReference type="AlphaFoldDB" id="A0A3N1KR67"/>
<dbReference type="RefSeq" id="WP_123692183.1">
    <property type="nucleotide sequence ID" value="NZ_AP019700.1"/>
</dbReference>
<dbReference type="InterPro" id="IPR013783">
    <property type="entry name" value="Ig-like_fold"/>
</dbReference>
<dbReference type="InterPro" id="IPR001764">
    <property type="entry name" value="Glyco_hydro_3_N"/>
</dbReference>
<evidence type="ECO:0000256" key="2">
    <source>
        <dbReference type="ARBA" id="ARBA00005336"/>
    </source>
</evidence>
<keyword evidence="5" id="KW-0378">Hydrolase</keyword>
<dbReference type="InterPro" id="IPR036881">
    <property type="entry name" value="Glyco_hydro_3_C_sf"/>
</dbReference>
<dbReference type="InterPro" id="IPR036962">
    <property type="entry name" value="Glyco_hydro_3_N_sf"/>
</dbReference>
<dbReference type="Gene3D" id="3.40.50.1700">
    <property type="entry name" value="Glycoside hydrolase family 3 C-terminal domain"/>
    <property type="match status" value="1"/>
</dbReference>
<reference evidence="9 10" key="1">
    <citation type="submission" date="2018-11" db="EMBL/GenBank/DDBJ databases">
        <title>Genomic Encyclopedia of Type Strains, Phase IV (KMG-IV): sequencing the most valuable type-strain genomes for metagenomic binning, comparative biology and taxonomic classification.</title>
        <authorList>
            <person name="Goeker M."/>
        </authorList>
    </citation>
    <scope>NUCLEOTIDE SEQUENCE [LARGE SCALE GENOMIC DNA]</scope>
    <source>
        <strain evidence="9 10">DSM 5900</strain>
    </source>
</reference>
<gene>
    <name evidence="9" type="ORF">EDC65_3683</name>
</gene>
<dbReference type="Gene3D" id="2.60.40.10">
    <property type="entry name" value="Immunoglobulins"/>
    <property type="match status" value="1"/>
</dbReference>
<evidence type="ECO:0000259" key="8">
    <source>
        <dbReference type="SMART" id="SM01217"/>
    </source>
</evidence>
<dbReference type="SMART" id="SM01217">
    <property type="entry name" value="Fn3_like"/>
    <property type="match status" value="1"/>
</dbReference>
<keyword evidence="4 7" id="KW-0732">Signal</keyword>